<keyword evidence="2" id="KW-0812">Transmembrane</keyword>
<organism evidence="3 4">
    <name type="scientific">Candidatus Ryanbacteria bacterium RIFCSPHIGHO2_01_FULL_48_27</name>
    <dbReference type="NCBI Taxonomy" id="1802115"/>
    <lineage>
        <taxon>Bacteria</taxon>
        <taxon>Candidatus Ryaniibacteriota</taxon>
    </lineage>
</organism>
<gene>
    <name evidence="3" type="ORF">A2756_01320</name>
</gene>
<keyword evidence="2" id="KW-1133">Transmembrane helix</keyword>
<dbReference type="AlphaFoldDB" id="A0A1G2G4U3"/>
<feature type="region of interest" description="Disordered" evidence="1">
    <location>
        <begin position="57"/>
        <end position="77"/>
    </location>
</feature>
<protein>
    <submittedName>
        <fullName evidence="3">Uncharacterized protein</fullName>
    </submittedName>
</protein>
<name>A0A1G2G4U3_9BACT</name>
<dbReference type="EMBL" id="MHNL01000007">
    <property type="protein sequence ID" value="OGZ45244.1"/>
    <property type="molecule type" value="Genomic_DNA"/>
</dbReference>
<keyword evidence="2" id="KW-0472">Membrane</keyword>
<evidence type="ECO:0000313" key="4">
    <source>
        <dbReference type="Proteomes" id="UP000177785"/>
    </source>
</evidence>
<accession>A0A1G2G4U3</accession>
<evidence type="ECO:0000256" key="1">
    <source>
        <dbReference type="SAM" id="MobiDB-lite"/>
    </source>
</evidence>
<feature type="compositionally biased region" description="Pro residues" evidence="1">
    <location>
        <begin position="61"/>
        <end position="77"/>
    </location>
</feature>
<dbReference type="Proteomes" id="UP000177785">
    <property type="component" value="Unassembled WGS sequence"/>
</dbReference>
<reference evidence="3 4" key="1">
    <citation type="journal article" date="2016" name="Nat. Commun.">
        <title>Thousands of microbial genomes shed light on interconnected biogeochemical processes in an aquifer system.</title>
        <authorList>
            <person name="Anantharaman K."/>
            <person name="Brown C.T."/>
            <person name="Hug L.A."/>
            <person name="Sharon I."/>
            <person name="Castelle C.J."/>
            <person name="Probst A.J."/>
            <person name="Thomas B.C."/>
            <person name="Singh A."/>
            <person name="Wilkins M.J."/>
            <person name="Karaoz U."/>
            <person name="Brodie E.L."/>
            <person name="Williams K.H."/>
            <person name="Hubbard S.S."/>
            <person name="Banfield J.F."/>
        </authorList>
    </citation>
    <scope>NUCLEOTIDE SEQUENCE [LARGE SCALE GENOMIC DNA]</scope>
</reference>
<evidence type="ECO:0000313" key="3">
    <source>
        <dbReference type="EMBL" id="OGZ45244.1"/>
    </source>
</evidence>
<sequence length="77" mass="8230">MATKKYKQDPWRIALVSTLVILCVIMVGFLSVEITNHYQKAGAPVVAQKHYQAANTASVVPLPPPPPSAPPAPPIAE</sequence>
<feature type="transmembrane region" description="Helical" evidence="2">
    <location>
        <begin position="12"/>
        <end position="32"/>
    </location>
</feature>
<comment type="caution">
    <text evidence="3">The sequence shown here is derived from an EMBL/GenBank/DDBJ whole genome shotgun (WGS) entry which is preliminary data.</text>
</comment>
<evidence type="ECO:0000256" key="2">
    <source>
        <dbReference type="SAM" id="Phobius"/>
    </source>
</evidence>
<proteinExistence type="predicted"/>